<keyword evidence="2" id="KW-1185">Reference proteome</keyword>
<dbReference type="Proteomes" id="UP000541444">
    <property type="component" value="Unassembled WGS sequence"/>
</dbReference>
<reference evidence="1 2" key="1">
    <citation type="journal article" date="2020" name="IScience">
        <title>Genome Sequencing of the Endangered Kingdonia uniflora (Circaeasteraceae, Ranunculales) Reveals Potential Mechanisms of Evolutionary Specialization.</title>
        <authorList>
            <person name="Sun Y."/>
            <person name="Deng T."/>
            <person name="Zhang A."/>
            <person name="Moore M.J."/>
            <person name="Landis J.B."/>
            <person name="Lin N."/>
            <person name="Zhang H."/>
            <person name="Zhang X."/>
            <person name="Huang J."/>
            <person name="Zhang X."/>
            <person name="Sun H."/>
            <person name="Wang H."/>
        </authorList>
    </citation>
    <scope>NUCLEOTIDE SEQUENCE [LARGE SCALE GENOMIC DNA]</scope>
    <source>
        <strain evidence="1">TB1705</strain>
        <tissue evidence="1">Leaf</tissue>
    </source>
</reference>
<sequence>MILPISEGMVPLNVFLLKFMDSSLEKFPNNLGIGPLRLLDDTSRCASLDRLPTSEGNKPESSFRLRVLRLWGCIMRDCDRVGKNYLVMIASSSGQLVHQVKVLIPPTATEIYIKIVEKTQVFQFLTKLNPNFEYARVHLLDRTPFLTLEEAHAYCLSDQSRRSPMPFISGIPSKTSAMAIRYAYPVPP</sequence>
<dbReference type="AlphaFoldDB" id="A0A7J7LD88"/>
<accession>A0A7J7LD88</accession>
<name>A0A7J7LD88_9MAGN</name>
<dbReference type="OrthoDB" id="6017153at2759"/>
<proteinExistence type="predicted"/>
<comment type="caution">
    <text evidence="1">The sequence shown here is derived from an EMBL/GenBank/DDBJ whole genome shotgun (WGS) entry which is preliminary data.</text>
</comment>
<dbReference type="EMBL" id="JACGCM010002358">
    <property type="protein sequence ID" value="KAF6140585.1"/>
    <property type="molecule type" value="Genomic_DNA"/>
</dbReference>
<protein>
    <submittedName>
        <fullName evidence="1">Uncharacterized protein</fullName>
    </submittedName>
</protein>
<gene>
    <name evidence="1" type="ORF">GIB67_013878</name>
</gene>
<organism evidence="1 2">
    <name type="scientific">Kingdonia uniflora</name>
    <dbReference type="NCBI Taxonomy" id="39325"/>
    <lineage>
        <taxon>Eukaryota</taxon>
        <taxon>Viridiplantae</taxon>
        <taxon>Streptophyta</taxon>
        <taxon>Embryophyta</taxon>
        <taxon>Tracheophyta</taxon>
        <taxon>Spermatophyta</taxon>
        <taxon>Magnoliopsida</taxon>
        <taxon>Ranunculales</taxon>
        <taxon>Circaeasteraceae</taxon>
        <taxon>Kingdonia</taxon>
    </lineage>
</organism>
<evidence type="ECO:0000313" key="1">
    <source>
        <dbReference type="EMBL" id="KAF6140585.1"/>
    </source>
</evidence>
<evidence type="ECO:0000313" key="2">
    <source>
        <dbReference type="Proteomes" id="UP000541444"/>
    </source>
</evidence>